<reference evidence="3" key="1">
    <citation type="journal article" date="2023" name="Int. J. Syst. Evol. Microbiol.">
        <title>Methylocystis iwaonis sp. nov., a type II methane-oxidizing bacterium from surface soil of a rice paddy field in Japan, and emended description of the genus Methylocystis (ex Whittenbury et al. 1970) Bowman et al. 1993.</title>
        <authorList>
            <person name="Kaise H."/>
            <person name="Sawadogo J.B."/>
            <person name="Alam M.S."/>
            <person name="Ueno C."/>
            <person name="Dianou D."/>
            <person name="Shinjo R."/>
            <person name="Asakawa S."/>
        </authorList>
    </citation>
    <scope>NUCLEOTIDE SEQUENCE</scope>
    <source>
        <strain evidence="3">LMG27198</strain>
    </source>
</reference>
<dbReference type="Proteomes" id="UP001144323">
    <property type="component" value="Unassembled WGS sequence"/>
</dbReference>
<dbReference type="EMBL" id="BSEC01000005">
    <property type="protein sequence ID" value="GLI95787.1"/>
    <property type="molecule type" value="Genomic_DNA"/>
</dbReference>
<sequence>MQNPNRLKALFAAALTAVPVVAFACATYNANQVSQAIQNSPYASSALQSSSCTWGGASMAESGGNTCSSNGNNFGVLQLTSKNLPAGMTSSQYMALPLQQQVDIWIQQAGPSSQGGAFNTVNGDVGSSIKGYPITSGTAAACAQFGALICSKDLASLNTTGQCPSQGNGGVRATNGTLANGTANLDGNWQSICSWGQVIQKKIDASGCNNGTQTPPTQPTNCPSPTPATGGLMAGAPTSGTSAASAAPLPSTATQPAVASTDVVVSAAQI</sequence>
<evidence type="ECO:0000256" key="1">
    <source>
        <dbReference type="SAM" id="MobiDB-lite"/>
    </source>
</evidence>
<name>A0A9W6GZ48_9HYPH</name>
<keyword evidence="2" id="KW-0732">Signal</keyword>
<comment type="caution">
    <text evidence="3">The sequence shown here is derived from an EMBL/GenBank/DDBJ whole genome shotgun (WGS) entry which is preliminary data.</text>
</comment>
<gene>
    <name evidence="3" type="ORF">LMG27198_47790</name>
</gene>
<feature type="region of interest" description="Disordered" evidence="1">
    <location>
        <begin position="207"/>
        <end position="257"/>
    </location>
</feature>
<feature type="signal peptide" evidence="2">
    <location>
        <begin position="1"/>
        <end position="24"/>
    </location>
</feature>
<dbReference type="PROSITE" id="PS51257">
    <property type="entry name" value="PROKAR_LIPOPROTEIN"/>
    <property type="match status" value="1"/>
</dbReference>
<feature type="compositionally biased region" description="Low complexity" evidence="1">
    <location>
        <begin position="234"/>
        <end position="257"/>
    </location>
</feature>
<keyword evidence="4" id="KW-1185">Reference proteome</keyword>
<dbReference type="AlphaFoldDB" id="A0A9W6GZ48"/>
<evidence type="ECO:0000313" key="3">
    <source>
        <dbReference type="EMBL" id="GLI95787.1"/>
    </source>
</evidence>
<feature type="compositionally biased region" description="Pro residues" evidence="1">
    <location>
        <begin position="216"/>
        <end position="226"/>
    </location>
</feature>
<proteinExistence type="predicted"/>
<protein>
    <submittedName>
        <fullName evidence="3">Uncharacterized protein</fullName>
    </submittedName>
</protein>
<dbReference type="RefSeq" id="WP_281806793.1">
    <property type="nucleotide sequence ID" value="NZ_BSEC01000005.1"/>
</dbReference>
<organism evidence="3 4">
    <name type="scientific">Methylocystis echinoides</name>
    <dbReference type="NCBI Taxonomy" id="29468"/>
    <lineage>
        <taxon>Bacteria</taxon>
        <taxon>Pseudomonadati</taxon>
        <taxon>Pseudomonadota</taxon>
        <taxon>Alphaproteobacteria</taxon>
        <taxon>Hyphomicrobiales</taxon>
        <taxon>Methylocystaceae</taxon>
        <taxon>Methylocystis</taxon>
    </lineage>
</organism>
<evidence type="ECO:0000313" key="4">
    <source>
        <dbReference type="Proteomes" id="UP001144323"/>
    </source>
</evidence>
<accession>A0A9W6GZ48</accession>
<evidence type="ECO:0000256" key="2">
    <source>
        <dbReference type="SAM" id="SignalP"/>
    </source>
</evidence>
<feature type="chain" id="PRO_5040736561" evidence="2">
    <location>
        <begin position="25"/>
        <end position="270"/>
    </location>
</feature>